<keyword evidence="1" id="KW-0472">Membrane</keyword>
<dbReference type="Proteomes" id="UP000316612">
    <property type="component" value="Unassembled WGS sequence"/>
</dbReference>
<feature type="transmembrane region" description="Helical" evidence="1">
    <location>
        <begin position="159"/>
        <end position="185"/>
    </location>
</feature>
<dbReference type="OrthoDB" id="4955303at2"/>
<dbReference type="RefSeq" id="WP_141364216.1">
    <property type="nucleotide sequence ID" value="NZ_BAAAJL010000011.1"/>
</dbReference>
<sequence length="515" mass="54335">MSAETTPRESIAYDPSQVLRRVRTGRTFAERFDAFSDMYVWALAAVVALTYLTSALYGAIFVMIGQGVPHLLLPTAIWDVDALSVFLLPVMLAAVFRCMLFTGPLGLAQEKADWWLPLPIDRQVLLRPAWLKALGLGASSSVFLGLLWFLAFFGVGREFMPAVFGLGMVFFILMGLGLAATAAGVQIRGRQVVARRISSAVAAGLAATAAALAAFGSSDSAASLLGSAGLWQVLAVLSAVFCCAGTVWVLRGIAGTPGAALREGGIHQQQLAGLLMQGDVRAVATMKPAAPAWRAFSARLTGRLPAAQRVLALRWLRSGLWKPAASISAAALAAVLLVRDVANPLAACLLLAVLLGVLNSSLAEAVRPVATQKELGELLGRTSFQIHRTALAFSAVVAGAALLLWCAGLGMLGFLEAAAWFNWLLGALLCAAALASSALAHAQRGERDWAQLFSNASTEMNMSAFLLQEFMTLIRALASGAVLYYVLLAPALPVPWGIWAIAALCAAPAISKFFR</sequence>
<name>A0A4Y4DV61_GLUUR</name>
<protein>
    <submittedName>
        <fullName evidence="2">Uncharacterized protein</fullName>
    </submittedName>
</protein>
<comment type="caution">
    <text evidence="2">The sequence shown here is derived from an EMBL/GenBank/DDBJ whole genome shotgun (WGS) entry which is preliminary data.</text>
</comment>
<feature type="transmembrane region" description="Helical" evidence="1">
    <location>
        <begin position="84"/>
        <end position="108"/>
    </location>
</feature>
<feature type="transmembrane region" description="Helical" evidence="1">
    <location>
        <begin position="129"/>
        <end position="153"/>
    </location>
</feature>
<proteinExistence type="predicted"/>
<reference evidence="2 3" key="1">
    <citation type="submission" date="2019-06" db="EMBL/GenBank/DDBJ databases">
        <title>Whole genome shotgun sequence of Glutamicibacter uratoxydans NBRC 15515.</title>
        <authorList>
            <person name="Hosoyama A."/>
            <person name="Uohara A."/>
            <person name="Ohji S."/>
            <person name="Ichikawa N."/>
        </authorList>
    </citation>
    <scope>NUCLEOTIDE SEQUENCE [LARGE SCALE GENOMIC DNA]</scope>
    <source>
        <strain evidence="2 3">NBRC 15515</strain>
    </source>
</reference>
<gene>
    <name evidence="2" type="ORF">AUR04nite_18330</name>
</gene>
<dbReference type="AlphaFoldDB" id="A0A4Y4DV61"/>
<dbReference type="EMBL" id="BJNY01000009">
    <property type="protein sequence ID" value="GED06301.1"/>
    <property type="molecule type" value="Genomic_DNA"/>
</dbReference>
<evidence type="ECO:0000313" key="2">
    <source>
        <dbReference type="EMBL" id="GED06301.1"/>
    </source>
</evidence>
<feature type="transmembrane region" description="Helical" evidence="1">
    <location>
        <begin position="344"/>
        <end position="363"/>
    </location>
</feature>
<accession>A0A4Y4DV61</accession>
<feature type="transmembrane region" description="Helical" evidence="1">
    <location>
        <begin position="229"/>
        <end position="250"/>
    </location>
</feature>
<feature type="transmembrane region" description="Helical" evidence="1">
    <location>
        <begin position="390"/>
        <end position="414"/>
    </location>
</feature>
<feature type="transmembrane region" description="Helical" evidence="1">
    <location>
        <begin position="420"/>
        <end position="442"/>
    </location>
</feature>
<organism evidence="2 3">
    <name type="scientific">Glutamicibacter uratoxydans</name>
    <name type="common">Arthrobacter uratoxydans</name>
    <dbReference type="NCBI Taxonomy" id="43667"/>
    <lineage>
        <taxon>Bacteria</taxon>
        <taxon>Bacillati</taxon>
        <taxon>Actinomycetota</taxon>
        <taxon>Actinomycetes</taxon>
        <taxon>Micrococcales</taxon>
        <taxon>Micrococcaceae</taxon>
        <taxon>Glutamicibacter</taxon>
    </lineage>
</organism>
<keyword evidence="3" id="KW-1185">Reference proteome</keyword>
<keyword evidence="1" id="KW-0812">Transmembrane</keyword>
<feature type="transmembrane region" description="Helical" evidence="1">
    <location>
        <begin position="197"/>
        <end position="217"/>
    </location>
</feature>
<keyword evidence="1" id="KW-1133">Transmembrane helix</keyword>
<feature type="transmembrane region" description="Helical" evidence="1">
    <location>
        <begin position="39"/>
        <end position="64"/>
    </location>
</feature>
<evidence type="ECO:0000313" key="3">
    <source>
        <dbReference type="Proteomes" id="UP000316612"/>
    </source>
</evidence>
<evidence type="ECO:0000256" key="1">
    <source>
        <dbReference type="SAM" id="Phobius"/>
    </source>
</evidence>
<feature type="transmembrane region" description="Helical" evidence="1">
    <location>
        <begin position="319"/>
        <end position="338"/>
    </location>
</feature>